<gene>
    <name evidence="1" type="ORF">LCGC14_0905650</name>
</gene>
<organism evidence="1">
    <name type="scientific">marine sediment metagenome</name>
    <dbReference type="NCBI Taxonomy" id="412755"/>
    <lineage>
        <taxon>unclassified sequences</taxon>
        <taxon>metagenomes</taxon>
        <taxon>ecological metagenomes</taxon>
    </lineage>
</organism>
<comment type="caution">
    <text evidence="1">The sequence shown here is derived from an EMBL/GenBank/DDBJ whole genome shotgun (WGS) entry which is preliminary data.</text>
</comment>
<dbReference type="EMBL" id="LAZR01002978">
    <property type="protein sequence ID" value="KKN23366.1"/>
    <property type="molecule type" value="Genomic_DNA"/>
</dbReference>
<protein>
    <submittedName>
        <fullName evidence="1">Uncharacterized protein</fullName>
    </submittedName>
</protein>
<sequence>MILDAACGPLVMSTLLVWDEHDVLVSNVIWLNPCAMMASAKIGSTPERIRVGRFCFQVFSNETADQLEWLLPPSLHHKIKMVK</sequence>
<evidence type="ECO:0000313" key="1">
    <source>
        <dbReference type="EMBL" id="KKN23366.1"/>
    </source>
</evidence>
<proteinExistence type="predicted"/>
<accession>A0A0F9RE63</accession>
<name>A0A0F9RE63_9ZZZZ</name>
<dbReference type="AlphaFoldDB" id="A0A0F9RE63"/>
<reference evidence="1" key="1">
    <citation type="journal article" date="2015" name="Nature">
        <title>Complex archaea that bridge the gap between prokaryotes and eukaryotes.</title>
        <authorList>
            <person name="Spang A."/>
            <person name="Saw J.H."/>
            <person name="Jorgensen S.L."/>
            <person name="Zaremba-Niedzwiedzka K."/>
            <person name="Martijn J."/>
            <person name="Lind A.E."/>
            <person name="van Eijk R."/>
            <person name="Schleper C."/>
            <person name="Guy L."/>
            <person name="Ettema T.J."/>
        </authorList>
    </citation>
    <scope>NUCLEOTIDE SEQUENCE</scope>
</reference>